<accession>A0A0F7L5L5</accession>
<name>A0A0F7L5L5_9VIRU</name>
<evidence type="ECO:0000313" key="1">
    <source>
        <dbReference type="EMBL" id="AKH46833.1"/>
    </source>
</evidence>
<sequence length="50" mass="5522">MTVSALVFPHLGFWHVWLSLARTTSENTVSTLSRLLFKDVTPSSTTTADV</sequence>
<proteinExistence type="predicted"/>
<reference evidence="1" key="2">
    <citation type="submission" date="2015-03" db="EMBL/GenBank/DDBJ databases">
        <authorList>
            <person name="Chow C.-E.T."/>
            <person name="Winget D.M."/>
            <person name="White R.A.III."/>
            <person name="Hallam S.J."/>
            <person name="Suttle C.A."/>
        </authorList>
    </citation>
    <scope>NUCLEOTIDE SEQUENCE</scope>
    <source>
        <strain evidence="1">Anoxic2_3</strain>
    </source>
</reference>
<dbReference type="EMBL" id="KR029587">
    <property type="protein sequence ID" value="AKH46833.1"/>
    <property type="molecule type" value="Genomic_DNA"/>
</dbReference>
<protein>
    <submittedName>
        <fullName evidence="1">Uncharacterized protein</fullName>
    </submittedName>
</protein>
<reference evidence="1" key="1">
    <citation type="journal article" date="2015" name="Front. Microbiol.">
        <title>Combining genomic sequencing methods to explore viral diversity and reveal potential virus-host interactions.</title>
        <authorList>
            <person name="Chow C.E."/>
            <person name="Winget D.M."/>
            <person name="White R.A.III."/>
            <person name="Hallam S.J."/>
            <person name="Suttle C.A."/>
        </authorList>
    </citation>
    <scope>NUCLEOTIDE SEQUENCE</scope>
    <source>
        <strain evidence="1">Anoxic2_3</strain>
    </source>
</reference>
<organism evidence="1">
    <name type="scientific">uncultured marine virus</name>
    <dbReference type="NCBI Taxonomy" id="186617"/>
    <lineage>
        <taxon>Viruses</taxon>
        <taxon>environmental samples</taxon>
    </lineage>
</organism>